<dbReference type="EMBL" id="CAKOFQ010006917">
    <property type="protein sequence ID" value="CAH1982236.1"/>
    <property type="molecule type" value="Genomic_DNA"/>
</dbReference>
<organism evidence="2 3">
    <name type="scientific">Acanthoscelides obtectus</name>
    <name type="common">Bean weevil</name>
    <name type="synonym">Bruchus obtectus</name>
    <dbReference type="NCBI Taxonomy" id="200917"/>
    <lineage>
        <taxon>Eukaryota</taxon>
        <taxon>Metazoa</taxon>
        <taxon>Ecdysozoa</taxon>
        <taxon>Arthropoda</taxon>
        <taxon>Hexapoda</taxon>
        <taxon>Insecta</taxon>
        <taxon>Pterygota</taxon>
        <taxon>Neoptera</taxon>
        <taxon>Endopterygota</taxon>
        <taxon>Coleoptera</taxon>
        <taxon>Polyphaga</taxon>
        <taxon>Cucujiformia</taxon>
        <taxon>Chrysomeloidea</taxon>
        <taxon>Chrysomelidae</taxon>
        <taxon>Bruchinae</taxon>
        <taxon>Bruchini</taxon>
        <taxon>Acanthoscelides</taxon>
    </lineage>
</organism>
<dbReference type="AlphaFoldDB" id="A0A9P0KZD4"/>
<dbReference type="GO" id="GO:0005634">
    <property type="term" value="C:nucleus"/>
    <property type="evidence" value="ECO:0007669"/>
    <property type="project" value="TreeGrafter"/>
</dbReference>
<dbReference type="InterPro" id="IPR006575">
    <property type="entry name" value="RWD_dom"/>
</dbReference>
<gene>
    <name evidence="2" type="ORF">ACAOBT_LOCUS14894</name>
</gene>
<dbReference type="SMART" id="SM00591">
    <property type="entry name" value="RWD"/>
    <property type="match status" value="1"/>
</dbReference>
<dbReference type="PANTHER" id="PTHR13198:SF4">
    <property type="entry name" value="E3 UBIQUITIN-PROTEIN LIGASE RNF25"/>
    <property type="match status" value="1"/>
</dbReference>
<dbReference type="OrthoDB" id="6778822at2759"/>
<protein>
    <recommendedName>
        <fullName evidence="1">RWD domain-containing protein</fullName>
    </recommendedName>
</protein>
<accession>A0A9P0KZD4</accession>
<proteinExistence type="predicted"/>
<dbReference type="Proteomes" id="UP001152888">
    <property type="component" value="Unassembled WGS sequence"/>
</dbReference>
<evidence type="ECO:0000313" key="2">
    <source>
        <dbReference type="EMBL" id="CAH1982236.1"/>
    </source>
</evidence>
<dbReference type="PROSITE" id="PS50908">
    <property type="entry name" value="RWD"/>
    <property type="match status" value="1"/>
</dbReference>
<dbReference type="CDD" id="cd23823">
    <property type="entry name" value="RWD_GCN2"/>
    <property type="match status" value="1"/>
</dbReference>
<dbReference type="InterPro" id="IPR039133">
    <property type="entry name" value="RNF25"/>
</dbReference>
<evidence type="ECO:0000313" key="3">
    <source>
        <dbReference type="Proteomes" id="UP001152888"/>
    </source>
</evidence>
<name>A0A9P0KZD4_ACAOB</name>
<dbReference type="GO" id="GO:0016567">
    <property type="term" value="P:protein ubiquitination"/>
    <property type="evidence" value="ECO:0007669"/>
    <property type="project" value="TreeGrafter"/>
</dbReference>
<comment type="caution">
    <text evidence="2">The sequence shown here is derived from an EMBL/GenBank/DDBJ whole genome shotgun (WGS) entry which is preliminary data.</text>
</comment>
<dbReference type="InterPro" id="IPR016135">
    <property type="entry name" value="UBQ-conjugating_enzyme/RWD"/>
</dbReference>
<dbReference type="Gene3D" id="3.10.110.10">
    <property type="entry name" value="Ubiquitin Conjugating Enzyme"/>
    <property type="match status" value="1"/>
</dbReference>
<evidence type="ECO:0000259" key="1">
    <source>
        <dbReference type="PROSITE" id="PS50908"/>
    </source>
</evidence>
<dbReference type="FunFam" id="3.10.110.10:FF:000057">
    <property type="entry name" value="eukaryotic translation initiation factor 2-alpha kinase 4"/>
    <property type="match status" value="1"/>
</dbReference>
<reference evidence="2" key="1">
    <citation type="submission" date="2022-03" db="EMBL/GenBank/DDBJ databases">
        <authorList>
            <person name="Sayadi A."/>
        </authorList>
    </citation>
    <scope>NUCLEOTIDE SEQUENCE</scope>
</reference>
<feature type="domain" description="RWD" evidence="1">
    <location>
        <begin position="13"/>
        <end position="127"/>
    </location>
</feature>
<dbReference type="Pfam" id="PF05773">
    <property type="entry name" value="RWD"/>
    <property type="match status" value="1"/>
</dbReference>
<dbReference type="GO" id="GO:0061630">
    <property type="term" value="F:ubiquitin protein ligase activity"/>
    <property type="evidence" value="ECO:0007669"/>
    <property type="project" value="InterPro"/>
</dbReference>
<dbReference type="PANTHER" id="PTHR13198">
    <property type="entry name" value="RING FINGER PROTEIN 25"/>
    <property type="match status" value="1"/>
</dbReference>
<sequence>MSSGDSIEARQNNEFEALQAIYGFDLKDLRKKAAWNKWTPMNLSLSLKPQQGSVGTHEIYATIDLHIVCDACYPENCPRIYLENSKGLSQTTVAELQVLLEQKSKELEGEEMIFQLAQCVEEFLHTHNKPTSKSFYDEMLKRQKEKEERDLQARQIEQDLKVCLLILRNKNIYLSIHYSNSNSHLQSRTQSRLKKR</sequence>
<dbReference type="SUPFAM" id="SSF54495">
    <property type="entry name" value="UBC-like"/>
    <property type="match status" value="1"/>
</dbReference>
<keyword evidence="3" id="KW-1185">Reference proteome</keyword>